<dbReference type="CDD" id="cd07776">
    <property type="entry name" value="ASKHA_NBD_FGGY_SpXK-like"/>
    <property type="match status" value="1"/>
</dbReference>
<dbReference type="InterPro" id="IPR018485">
    <property type="entry name" value="FGGY_C"/>
</dbReference>
<dbReference type="Proteomes" id="UP000837801">
    <property type="component" value="Unassembled WGS sequence"/>
</dbReference>
<comment type="caution">
    <text evidence="8">The sequence shown here is derived from an EMBL/GenBank/DDBJ whole genome shotgun (WGS) entry which is preliminary data.</text>
</comment>
<evidence type="ECO:0000313" key="9">
    <source>
        <dbReference type="Proteomes" id="UP000837801"/>
    </source>
</evidence>
<evidence type="ECO:0000256" key="6">
    <source>
        <dbReference type="RuleBase" id="RU367058"/>
    </source>
</evidence>
<keyword evidence="4 6" id="KW-0418">Kinase</keyword>
<feature type="domain" description="Carbohydrate kinase FGGY C-terminal" evidence="7">
    <location>
        <begin position="325"/>
        <end position="558"/>
    </location>
</feature>
<dbReference type="GO" id="GO:0042732">
    <property type="term" value="P:D-xylose metabolic process"/>
    <property type="evidence" value="ECO:0007669"/>
    <property type="project" value="UniProtKB-UniRule"/>
</dbReference>
<keyword evidence="2 6" id="KW-0859">Xylose metabolism</keyword>
<gene>
    <name evidence="8" type="ORF">CLIB1423_10S02102</name>
</gene>
<dbReference type="InterPro" id="IPR042024">
    <property type="entry name" value="D-XK_euk"/>
</dbReference>
<dbReference type="GO" id="GO:0004856">
    <property type="term" value="F:D-xylulokinase activity"/>
    <property type="evidence" value="ECO:0007669"/>
    <property type="project" value="UniProtKB-UniRule"/>
</dbReference>
<dbReference type="GO" id="GO:0005524">
    <property type="term" value="F:ATP binding"/>
    <property type="evidence" value="ECO:0007669"/>
    <property type="project" value="UniProtKB-UniRule"/>
</dbReference>
<comment type="similarity">
    <text evidence="1 6">Belongs to the FGGY kinase family.</text>
</comment>
<name>A0A9P0QQX0_9ASCO</name>
<evidence type="ECO:0000256" key="1">
    <source>
        <dbReference type="ARBA" id="ARBA00009156"/>
    </source>
</evidence>
<dbReference type="OrthoDB" id="1728974at2759"/>
<dbReference type="PANTHER" id="PTHR10196:SF57">
    <property type="entry name" value="XYLULOSE KINASE"/>
    <property type="match status" value="1"/>
</dbReference>
<reference evidence="8" key="1">
    <citation type="submission" date="2022-03" db="EMBL/GenBank/DDBJ databases">
        <authorList>
            <person name="Legras J.-L."/>
            <person name="Devillers H."/>
            <person name="Grondin C."/>
        </authorList>
    </citation>
    <scope>NUCLEOTIDE SEQUENCE</scope>
    <source>
        <strain evidence="8">CLIB 1423</strain>
    </source>
</reference>
<evidence type="ECO:0000256" key="4">
    <source>
        <dbReference type="ARBA" id="ARBA00022777"/>
    </source>
</evidence>
<dbReference type="EC" id="2.7.1.17" evidence="6"/>
<sequence length="614" mass="68292">MVNFEGDLFLGFDLSTQQLKIIVTNEHLKHLKSFHVEFDKVYGKKYGVKSGVRSNQETGEIVSPVAMWLESIDYVFQQMKEAGVPLENVRGISGSCQQHGSVYWSEKGTTELASLKKDSGDGGIDLEKGLAEHLSSSFSLETSPNWQDHSTGKELATFERVVGGAEDLASLTGSRAHYRFTGLQIRKIARAQPEVYKKTDRISLVSSFVASVLLGEITNIEEADGCGMNLYDINTNSYSEELLSLAAGVHQGEDGSDPNTSKTGSDELRRKLGEIEPVTYKSSGAICNYFVEKYGFSHTTEIFSFTGDNLATILSLPLNQNDILVSLGTSTTVLLVTKNFVPSSQYHMFKHPTMPDHYMGMICYCNGSLAREKVRNELNEKYKQPKESWEKFEEILNANTQFDHKLGIYFPLGEIVPNAAAQVKRSTFDEEKKKLVDVDKWEIDEDVSCIVEGQTLSCRARLGPMLASEGKDDGEEFANIKRTIEDVISKFGEISTDGKKHTIKTLSARPQKVYFVGGASKNTSIVSQMGSILGSQRGNARVDIPNSCALGGAFKASWGYACEKKGKWLDYDKYIGDSFDFSELEDIKVEDKWENYFDGLGMLSLMEKELKTDE</sequence>
<accession>A0A9P0QQX0</accession>
<keyword evidence="6" id="KW-0547">Nucleotide-binding</keyword>
<evidence type="ECO:0000313" key="8">
    <source>
        <dbReference type="EMBL" id="CAH2353310.1"/>
    </source>
</evidence>
<evidence type="ECO:0000259" key="7">
    <source>
        <dbReference type="Pfam" id="PF02782"/>
    </source>
</evidence>
<keyword evidence="9" id="KW-1185">Reference proteome</keyword>
<evidence type="ECO:0000256" key="2">
    <source>
        <dbReference type="ARBA" id="ARBA00022629"/>
    </source>
</evidence>
<proteinExistence type="inferred from homology"/>
<dbReference type="EMBL" id="CAKXYY010000010">
    <property type="protein sequence ID" value="CAH2353310.1"/>
    <property type="molecule type" value="Genomic_DNA"/>
</dbReference>
<evidence type="ECO:0000256" key="5">
    <source>
        <dbReference type="ARBA" id="ARBA00048885"/>
    </source>
</evidence>
<dbReference type="GO" id="GO:0005997">
    <property type="term" value="P:xylulose metabolic process"/>
    <property type="evidence" value="ECO:0007669"/>
    <property type="project" value="TreeGrafter"/>
</dbReference>
<dbReference type="Gene3D" id="3.30.420.40">
    <property type="match status" value="2"/>
</dbReference>
<keyword evidence="6" id="KW-0067">ATP-binding</keyword>
<dbReference type="GO" id="GO:0005829">
    <property type="term" value="C:cytosol"/>
    <property type="evidence" value="ECO:0007669"/>
    <property type="project" value="TreeGrafter"/>
</dbReference>
<dbReference type="SUPFAM" id="SSF53067">
    <property type="entry name" value="Actin-like ATPase domain"/>
    <property type="match status" value="2"/>
</dbReference>
<evidence type="ECO:0000256" key="3">
    <source>
        <dbReference type="ARBA" id="ARBA00022679"/>
    </source>
</evidence>
<dbReference type="Pfam" id="PF02782">
    <property type="entry name" value="FGGY_C"/>
    <property type="match status" value="1"/>
</dbReference>
<comment type="catalytic activity">
    <reaction evidence="5 6">
        <text>D-xylulose + ATP = D-xylulose 5-phosphate + ADP + H(+)</text>
        <dbReference type="Rhea" id="RHEA:10964"/>
        <dbReference type="ChEBI" id="CHEBI:15378"/>
        <dbReference type="ChEBI" id="CHEBI:17140"/>
        <dbReference type="ChEBI" id="CHEBI:30616"/>
        <dbReference type="ChEBI" id="CHEBI:57737"/>
        <dbReference type="ChEBI" id="CHEBI:456216"/>
        <dbReference type="EC" id="2.7.1.17"/>
    </reaction>
</comment>
<keyword evidence="3 6" id="KW-0808">Transferase</keyword>
<dbReference type="InterPro" id="IPR043129">
    <property type="entry name" value="ATPase_NBD"/>
</dbReference>
<dbReference type="PANTHER" id="PTHR10196">
    <property type="entry name" value="SUGAR KINASE"/>
    <property type="match status" value="1"/>
</dbReference>
<comment type="function">
    <text evidence="6">Highly specific D-xylulose kinase which participates in the catabolism of xylose. Xylose is a major component of hemicelluloses such as xylan. Most fungi utilize D-xylose via three enzymatic reactions, xylose reductase (XR), xylitol dehydrogenase (XDH), and xylulokinase, to form xylulose 5-phosphate, which enters pentose phosphate pathway.</text>
</comment>
<keyword evidence="6" id="KW-0119">Carbohydrate metabolism</keyword>
<dbReference type="AlphaFoldDB" id="A0A9P0QQX0"/>
<organism evidence="8 9">
    <name type="scientific">[Candida] railenensis</name>
    <dbReference type="NCBI Taxonomy" id="45579"/>
    <lineage>
        <taxon>Eukaryota</taxon>
        <taxon>Fungi</taxon>
        <taxon>Dikarya</taxon>
        <taxon>Ascomycota</taxon>
        <taxon>Saccharomycotina</taxon>
        <taxon>Pichiomycetes</taxon>
        <taxon>Debaryomycetaceae</taxon>
        <taxon>Kurtzmaniella</taxon>
    </lineage>
</organism>
<protein>
    <recommendedName>
        <fullName evidence="6">Xylulose kinase</fullName>
        <ecNumber evidence="6">2.7.1.17</ecNumber>
    </recommendedName>
</protein>